<dbReference type="RefSeq" id="WP_004864997.1">
    <property type="nucleotide sequence ID" value="NZ_CADEAE010000006.1"/>
</dbReference>
<keyword evidence="1" id="KW-0732">Signal</keyword>
<comment type="caution">
    <text evidence="3">The sequence shown here is derived from an EMBL/GenBank/DDBJ whole genome shotgun (WGS) entry which is preliminary data.</text>
</comment>
<dbReference type="Proteomes" id="UP000002304">
    <property type="component" value="Unassembled WGS sequence"/>
</dbReference>
<dbReference type="InterPro" id="IPR036709">
    <property type="entry name" value="Autotransporte_beta_dom_sf"/>
</dbReference>
<evidence type="ECO:0000259" key="2">
    <source>
        <dbReference type="PROSITE" id="PS51208"/>
    </source>
</evidence>
<dbReference type="PANTHER" id="PTHR35037:SF2">
    <property type="match status" value="1"/>
</dbReference>
<dbReference type="PATRIC" id="fig|1094562.3.peg.1546"/>
<dbReference type="PROSITE" id="PS51208">
    <property type="entry name" value="AUTOTRANSPORTER"/>
    <property type="match status" value="1"/>
</dbReference>
<dbReference type="HOGENOM" id="CLU_007596_2_0_5"/>
<dbReference type="STRING" id="1094562.ME1_01414"/>
<dbReference type="InterPro" id="IPR012332">
    <property type="entry name" value="Autotransporter_pectin_lyase_C"/>
</dbReference>
<dbReference type="PANTHER" id="PTHR35037">
    <property type="entry name" value="C-TERMINAL REGION OF AIDA-LIKE PROTEIN"/>
    <property type="match status" value="1"/>
</dbReference>
<evidence type="ECO:0000313" key="4">
    <source>
        <dbReference type="Proteomes" id="UP000002304"/>
    </source>
</evidence>
<dbReference type="NCBIfam" id="TIGR01414">
    <property type="entry name" value="autotrans_barl"/>
    <property type="match status" value="1"/>
</dbReference>
<gene>
    <name evidence="3" type="ORF">ME1_01414</name>
</gene>
<dbReference type="AlphaFoldDB" id="J0QSP3"/>
<proteinExistence type="predicted"/>
<evidence type="ECO:0000256" key="1">
    <source>
        <dbReference type="SAM" id="SignalP"/>
    </source>
</evidence>
<dbReference type="SUPFAM" id="SSF51126">
    <property type="entry name" value="Pectin lyase-like"/>
    <property type="match status" value="1"/>
</dbReference>
<name>J0QSP3_BARVI</name>
<dbReference type="SUPFAM" id="SSF103515">
    <property type="entry name" value="Autotransporter"/>
    <property type="match status" value="1"/>
</dbReference>
<dbReference type="GO" id="GO:0019867">
    <property type="term" value="C:outer membrane"/>
    <property type="evidence" value="ECO:0007669"/>
    <property type="project" value="InterPro"/>
</dbReference>
<dbReference type="SMART" id="SM00869">
    <property type="entry name" value="Autotransporter"/>
    <property type="match status" value="1"/>
</dbReference>
<feature type="chain" id="PRO_5003738449" evidence="1">
    <location>
        <begin position="28"/>
        <end position="863"/>
    </location>
</feature>
<sequence>MVKLLKNHLSFYAFTTAILFFIPNVNARVQSDTNDIKVQTRAVVNALVENGKNQFTCNVDAPSYRCKTPQPHQIFNKKYQKSDQKADETIALEASGKGTSIHGKNITISGSPNADGSKENFWEYSVVASDGGKIHIKEGVIDFTNGVAVKTVKGGAVFLNDVSITGHGQSTNSENSAFYMFHAGGYIDFSKGKVDVTGAHGILSRGIDHMIYLRDTSVAVRGSDTFYGVYFLFDRDAIPADRRRLGVNVVHLTGTSFIVPNSTAVYSTKWNSFVRASKGSILSGDVLVKADGNSRISLSTDASILKGGARIIDGNSIIAVELTDNSKWILSQPKYEKLQSSDSVGVSSILEVELSDSSIVFEKLTENRDDGYQTLQVGEGHRDLYRPWRGVYRVKKGDAHLYLNTYLNKGGALQNQKTDRVLIYGDVEGKTTVHVQIVPGSPGEYTGSGGNDQGISLIQVSGKAEKDSFRLNNDYVTMDGLPYQYRLYAYGPESTLGKANPAQRLVKGEGEFWDFRLENRYVGFVSKPIPESRPLPYPESSVKAVVPQVPIYLLLPNSVFHAGLMDINNQNRQLEILRTPSSGMVEMHEKPTSFLRGYGGSYRYVSDLSALEYGYGGDLSYNAVEAGILLHTIENANTAISFGVMGTYGKLSLQPVDVEQSQKSTFDKWTATAYGSMQHDAGFYVDSLLSYGVFKGDVVTLARGKTATLKANPFSVSLTGGKAFATGYEGFVVEPQVQVVYQHLHFDKAYDIDKFDIEMGKLGQWVARVGGRLSKMFSASEKERDVSMYGKLYFTHAFEEKQTVHFKDAFQLGAFGSSLEAGLGFNAKLSQKFALHADLSYQHQLNKAGFSGISFSGGLRYRF</sequence>
<feature type="domain" description="Autotransporter" evidence="2">
    <location>
        <begin position="586"/>
        <end position="863"/>
    </location>
</feature>
<dbReference type="InterPro" id="IPR051551">
    <property type="entry name" value="Autotransporter_adhesion"/>
</dbReference>
<dbReference type="InterPro" id="IPR011050">
    <property type="entry name" value="Pectin_lyase_fold/virulence"/>
</dbReference>
<dbReference type="Pfam" id="PF03797">
    <property type="entry name" value="Autotransporter"/>
    <property type="match status" value="1"/>
</dbReference>
<dbReference type="Gene3D" id="2.160.20.20">
    <property type="match status" value="1"/>
</dbReference>
<reference evidence="3 4" key="1">
    <citation type="submission" date="2012-03" db="EMBL/GenBank/DDBJ databases">
        <title>The Genome Sequence of Bartonella vinsonii subsp. arupensis OK-94-513.</title>
        <authorList>
            <consortium name="The Broad Institute Genome Sequencing Platform"/>
            <consortium name="The Broad Institute Genome Sequencing Center for Infectious Disease"/>
            <person name="Feldgarden M."/>
            <person name="Kirby J."/>
            <person name="Kosoy M."/>
            <person name="Birtles R."/>
            <person name="Probert W.S."/>
            <person name="Chiaraviglio L."/>
            <person name="Young S.K."/>
            <person name="Zeng Q."/>
            <person name="Gargeya S."/>
            <person name="Fitzgerald M."/>
            <person name="Haas B."/>
            <person name="Abouelleil A."/>
            <person name="Alvarado L."/>
            <person name="Arachchi H.M."/>
            <person name="Berlin A."/>
            <person name="Chapman S.B."/>
            <person name="Gearin G."/>
            <person name="Goldberg J."/>
            <person name="Griggs A."/>
            <person name="Gujja S."/>
            <person name="Hansen M."/>
            <person name="Heiman D."/>
            <person name="Howarth C."/>
            <person name="Larimer J."/>
            <person name="Lui A."/>
            <person name="MacDonald P.J.P."/>
            <person name="McCowen C."/>
            <person name="Montmayeur A."/>
            <person name="Murphy C."/>
            <person name="Neiman D."/>
            <person name="Pearson M."/>
            <person name="Priest M."/>
            <person name="Roberts A."/>
            <person name="Saif S."/>
            <person name="Shea T."/>
            <person name="Sisk P."/>
            <person name="Stolte C."/>
            <person name="Sykes S."/>
            <person name="Wortman J."/>
            <person name="Nusbaum C."/>
            <person name="Birren B."/>
        </authorList>
    </citation>
    <scope>NUCLEOTIDE SEQUENCE [LARGE SCALE GENOMIC DNA]</scope>
    <source>
        <strain evidence="3 4">OK-94-513</strain>
    </source>
</reference>
<feature type="signal peptide" evidence="1">
    <location>
        <begin position="1"/>
        <end position="27"/>
    </location>
</feature>
<dbReference type="Gene3D" id="2.40.128.130">
    <property type="entry name" value="Autotransporter beta-domain"/>
    <property type="match status" value="1"/>
</dbReference>
<accession>J0QSP3</accession>
<evidence type="ECO:0000313" key="3">
    <source>
        <dbReference type="EMBL" id="EJF86104.1"/>
    </source>
</evidence>
<organism evidence="3 4">
    <name type="scientific">Bartonella vinsonii subsp. arupensis OK-94-513</name>
    <dbReference type="NCBI Taxonomy" id="1094562"/>
    <lineage>
        <taxon>Bacteria</taxon>
        <taxon>Pseudomonadati</taxon>
        <taxon>Pseudomonadota</taxon>
        <taxon>Alphaproteobacteria</taxon>
        <taxon>Hyphomicrobiales</taxon>
        <taxon>Bartonellaceae</taxon>
        <taxon>Bartonella</taxon>
    </lineage>
</organism>
<protein>
    <submittedName>
        <fullName evidence="3">Outer membrane autotransporter barrel domain-containing protein</fullName>
    </submittedName>
</protein>
<dbReference type="EMBL" id="AILZ01000043">
    <property type="protein sequence ID" value="EJF86104.1"/>
    <property type="molecule type" value="Genomic_DNA"/>
</dbReference>
<dbReference type="InterPro" id="IPR005546">
    <property type="entry name" value="Autotransporte_beta"/>
</dbReference>
<dbReference type="InterPro" id="IPR006315">
    <property type="entry name" value="OM_autotransptr_brl_dom"/>
</dbReference>